<dbReference type="InterPro" id="IPR010827">
    <property type="entry name" value="BamA/TamA_POTRA"/>
</dbReference>
<dbReference type="NCBIfam" id="TIGR03303">
    <property type="entry name" value="OM_YaeT"/>
    <property type="match status" value="1"/>
</dbReference>
<keyword evidence="6" id="KW-0472">Membrane</keyword>
<evidence type="ECO:0000256" key="2">
    <source>
        <dbReference type="ARBA" id="ARBA00022452"/>
    </source>
</evidence>
<keyword evidence="7" id="KW-0998">Cell outer membrane</keyword>
<dbReference type="InterPro" id="IPR023707">
    <property type="entry name" value="OM_assembly_BamA"/>
</dbReference>
<dbReference type="GO" id="GO:0009279">
    <property type="term" value="C:cell outer membrane"/>
    <property type="evidence" value="ECO:0007669"/>
    <property type="project" value="UniProtKB-UniRule"/>
</dbReference>
<keyword evidence="4" id="KW-0732">Signal</keyword>
<dbReference type="Gene3D" id="2.40.160.50">
    <property type="entry name" value="membrane protein fhac: a member of the omp85/tpsb transporter family"/>
    <property type="match status" value="1"/>
</dbReference>
<evidence type="ECO:0000313" key="11">
    <source>
        <dbReference type="Proteomes" id="UP000316517"/>
    </source>
</evidence>
<dbReference type="PANTHER" id="PTHR12815:SF47">
    <property type="entry name" value="TRANSLOCATION AND ASSEMBLY MODULE SUBUNIT TAMA"/>
    <property type="match status" value="1"/>
</dbReference>
<evidence type="ECO:0000256" key="3">
    <source>
        <dbReference type="ARBA" id="ARBA00022692"/>
    </source>
</evidence>
<evidence type="ECO:0000256" key="6">
    <source>
        <dbReference type="ARBA" id="ARBA00023136"/>
    </source>
</evidence>
<dbReference type="PIRSF" id="PIRSF006076">
    <property type="entry name" value="OM_assembly_OMP85"/>
    <property type="match status" value="1"/>
</dbReference>
<evidence type="ECO:0000256" key="4">
    <source>
        <dbReference type="ARBA" id="ARBA00022729"/>
    </source>
</evidence>
<keyword evidence="5" id="KW-0677">Repeat</keyword>
<dbReference type="InterPro" id="IPR034746">
    <property type="entry name" value="POTRA"/>
</dbReference>
<comment type="subcellular location">
    <subcellularLocation>
        <location evidence="1">Membrane</location>
    </subcellularLocation>
</comment>
<dbReference type="Pfam" id="PF01103">
    <property type="entry name" value="Omp85"/>
    <property type="match status" value="1"/>
</dbReference>
<name>A0A523TCH5_UNCAE</name>
<evidence type="ECO:0000256" key="5">
    <source>
        <dbReference type="ARBA" id="ARBA00022737"/>
    </source>
</evidence>
<dbReference type="AlphaFoldDB" id="A0A523TCH5"/>
<evidence type="ECO:0000256" key="7">
    <source>
        <dbReference type="ARBA" id="ARBA00023237"/>
    </source>
</evidence>
<reference evidence="10 11" key="1">
    <citation type="submission" date="2019-03" db="EMBL/GenBank/DDBJ databases">
        <title>Metabolic potential of uncultured bacteria and archaea associated with petroleum seepage in deep-sea sediments.</title>
        <authorList>
            <person name="Dong X."/>
            <person name="Hubert C."/>
        </authorList>
    </citation>
    <scope>NUCLEOTIDE SEQUENCE [LARGE SCALE GENOMIC DNA]</scope>
    <source>
        <strain evidence="10">E44_bin3</strain>
    </source>
</reference>
<evidence type="ECO:0000313" key="10">
    <source>
        <dbReference type="EMBL" id="TET28008.1"/>
    </source>
</evidence>
<dbReference type="PROSITE" id="PS51779">
    <property type="entry name" value="POTRA"/>
    <property type="match status" value="4"/>
</dbReference>
<dbReference type="PANTHER" id="PTHR12815">
    <property type="entry name" value="SORTING AND ASSEMBLY MACHINERY SAMM50 PROTEIN FAMILY MEMBER"/>
    <property type="match status" value="1"/>
</dbReference>
<feature type="domain" description="POTRA" evidence="9">
    <location>
        <begin position="46"/>
        <end position="117"/>
    </location>
</feature>
<dbReference type="Gene3D" id="3.10.20.310">
    <property type="entry name" value="membrane protein fhac"/>
    <property type="match status" value="5"/>
</dbReference>
<dbReference type="Pfam" id="PF07244">
    <property type="entry name" value="POTRA"/>
    <property type="match status" value="5"/>
</dbReference>
<organism evidence="10 11">
    <name type="scientific">Aerophobetes bacterium</name>
    <dbReference type="NCBI Taxonomy" id="2030807"/>
    <lineage>
        <taxon>Bacteria</taxon>
        <taxon>Candidatus Aerophobota</taxon>
    </lineage>
</organism>
<evidence type="ECO:0000256" key="1">
    <source>
        <dbReference type="ARBA" id="ARBA00004370"/>
    </source>
</evidence>
<proteinExistence type="predicted"/>
<evidence type="ECO:0000259" key="9">
    <source>
        <dbReference type="PROSITE" id="PS51779"/>
    </source>
</evidence>
<feature type="domain" description="POTRA" evidence="9">
    <location>
        <begin position="362"/>
        <end position="435"/>
    </location>
</feature>
<evidence type="ECO:0000256" key="8">
    <source>
        <dbReference type="NCBIfam" id="TIGR03303"/>
    </source>
</evidence>
<accession>A0A523TCH5</accession>
<dbReference type="InterPro" id="IPR039910">
    <property type="entry name" value="D15-like"/>
</dbReference>
<feature type="domain" description="POTRA" evidence="9">
    <location>
        <begin position="198"/>
        <end position="278"/>
    </location>
</feature>
<dbReference type="InterPro" id="IPR000184">
    <property type="entry name" value="Bac_surfAg_D15"/>
</dbReference>
<comment type="caution">
    <text evidence="10">The sequence shown here is derived from an EMBL/GenBank/DDBJ whole genome shotgun (WGS) entry which is preliminary data.</text>
</comment>
<gene>
    <name evidence="10" type="primary">bamA</name>
    <name evidence="10" type="ORF">E3J68_03540</name>
</gene>
<sequence length="748" mass="87334">MKCSKEKGPLHLKKEGFFIRPTIRLGLALLFLFFLFLEVSVFASSLIISQIQIQGNEHIKSGEIENTIQSRVGEPFSEKMIKQDMQAIYDMGYFREVEALKEEGEDGLKLIFRVRENPQIMQIELEGIEEREVEKVRKLVTLEEGQVLNFKSIQETRNRILDFYHREGFFSSQVEVSQASLKENECKILILIEKKERVKIAEVRIEGNFHLFSERILSLLKVKPGQYFDEGKLREGIKRVIDRYQRRGYYFASFKEPQIEFFERRGKRVNITLEIEEGNRIFVSQVNVEGNEHLSSLQILKILKPGVGEVFVPEFLEESIGRLETKYGKAGYLYLHMDRDLEFDKKKGRLTISLLIREGPQVKVGKISIEGNQRSKERVFEHSLLLKEGEVFDVEKIRESWRRIYNLGFFEKVSIDPLPTSSREVMDLVIQVEEGERTGRLLFGAGYGQSSGWGGTVQIYRDNLWGEGKRISLNWEFAKNKSDYDISFLDRWMQNKDLSLDLSLYNKEHRYYDRENYEKRRNGGKIEWGWPFQKYARCFLALRSERIHISQVDEKPLPEGLEEGWKTRRSLELTLDRDTRVRDETFNAYKGSYSYLSMETNGGPLLKGDLNFTKYKAELREYWRKDEFWMSPILALRLRGRLGERLPAYEKFYVGGQQTLRGYDLNEFNGNKMLLGTLELRLPLSKNMSGVIFVDGAQIWDEDSGMPECRTGWGLGMRIITPIGPLQLDWGIKETGEGKFYFGIGEAF</sequence>
<dbReference type="GO" id="GO:0071709">
    <property type="term" value="P:membrane assembly"/>
    <property type="evidence" value="ECO:0007669"/>
    <property type="project" value="InterPro"/>
</dbReference>
<protein>
    <recommendedName>
        <fullName evidence="8">Outer membrane protein assembly factor BamA</fullName>
    </recommendedName>
</protein>
<keyword evidence="2" id="KW-1134">Transmembrane beta strand</keyword>
<keyword evidence="3" id="KW-0812">Transmembrane</keyword>
<feature type="domain" description="POTRA" evidence="9">
    <location>
        <begin position="281"/>
        <end position="359"/>
    </location>
</feature>
<dbReference type="EMBL" id="SOJT01000156">
    <property type="protein sequence ID" value="TET28008.1"/>
    <property type="molecule type" value="Genomic_DNA"/>
</dbReference>
<dbReference type="Proteomes" id="UP000316517">
    <property type="component" value="Unassembled WGS sequence"/>
</dbReference>